<accession>A0A1F5K9P1</accession>
<evidence type="ECO:0000313" key="2">
    <source>
        <dbReference type="EMBL" id="OGE37525.1"/>
    </source>
</evidence>
<dbReference type="InterPro" id="IPR012902">
    <property type="entry name" value="N_methyl_site"/>
</dbReference>
<dbReference type="Pfam" id="PF07963">
    <property type="entry name" value="N_methyl"/>
    <property type="match status" value="1"/>
</dbReference>
<protein>
    <recommendedName>
        <fullName evidence="4">General secretion pathway GspH domain-containing protein</fullName>
    </recommendedName>
</protein>
<evidence type="ECO:0008006" key="4">
    <source>
        <dbReference type="Google" id="ProtNLM"/>
    </source>
</evidence>
<comment type="caution">
    <text evidence="2">The sequence shown here is derived from an EMBL/GenBank/DDBJ whole genome shotgun (WGS) entry which is preliminary data.</text>
</comment>
<keyword evidence="1" id="KW-0812">Transmembrane</keyword>
<sequence>MNYELWVKNLKKLYSLFLSLNSSAFTLIELLVVIAILSVIGVMSFANYGNLKKDQDLKAAASNLQSFIRLAQSNSTARLKCGNDTTGSGANWIVEFKIDKISVELKCQIPADPLPAPISIQTLIFNQSITVDTITGDLGCSAGFPVTVAYSPLYGGVSFTDQGVPNCNNSSKLSINLKDDEGNMRFVVVNKGGSVEIGEGG</sequence>
<gene>
    <name evidence="2" type="ORF">A3F00_05045</name>
</gene>
<reference evidence="2 3" key="1">
    <citation type="journal article" date="2016" name="Nat. Commun.">
        <title>Thousands of microbial genomes shed light on interconnected biogeochemical processes in an aquifer system.</title>
        <authorList>
            <person name="Anantharaman K."/>
            <person name="Brown C.T."/>
            <person name="Hug L.A."/>
            <person name="Sharon I."/>
            <person name="Castelle C.J."/>
            <person name="Probst A.J."/>
            <person name="Thomas B.C."/>
            <person name="Singh A."/>
            <person name="Wilkins M.J."/>
            <person name="Karaoz U."/>
            <person name="Brodie E.L."/>
            <person name="Williams K.H."/>
            <person name="Hubbard S.S."/>
            <person name="Banfield J.F."/>
        </authorList>
    </citation>
    <scope>NUCLEOTIDE SEQUENCE [LARGE SCALE GENOMIC DNA]</scope>
</reference>
<dbReference type="NCBIfam" id="TIGR02532">
    <property type="entry name" value="IV_pilin_GFxxxE"/>
    <property type="match status" value="1"/>
</dbReference>
<dbReference type="EMBL" id="MFDE01000040">
    <property type="protein sequence ID" value="OGE37525.1"/>
    <property type="molecule type" value="Genomic_DNA"/>
</dbReference>
<evidence type="ECO:0000256" key="1">
    <source>
        <dbReference type="SAM" id="Phobius"/>
    </source>
</evidence>
<dbReference type="AlphaFoldDB" id="A0A1F5K9P1"/>
<dbReference type="Proteomes" id="UP000176527">
    <property type="component" value="Unassembled WGS sequence"/>
</dbReference>
<organism evidence="2 3">
    <name type="scientific">Candidatus Daviesbacteria bacterium RIFCSPHIGHO2_12_FULL_37_11</name>
    <dbReference type="NCBI Taxonomy" id="1797777"/>
    <lineage>
        <taxon>Bacteria</taxon>
        <taxon>Candidatus Daviesiibacteriota</taxon>
    </lineage>
</organism>
<dbReference type="SUPFAM" id="SSF54523">
    <property type="entry name" value="Pili subunits"/>
    <property type="match status" value="1"/>
</dbReference>
<keyword evidence="1" id="KW-0472">Membrane</keyword>
<name>A0A1F5K9P1_9BACT</name>
<proteinExistence type="predicted"/>
<dbReference type="InterPro" id="IPR045584">
    <property type="entry name" value="Pilin-like"/>
</dbReference>
<evidence type="ECO:0000313" key="3">
    <source>
        <dbReference type="Proteomes" id="UP000176527"/>
    </source>
</evidence>
<dbReference type="Gene3D" id="3.30.700.10">
    <property type="entry name" value="Glycoprotein, Type 4 Pilin"/>
    <property type="match status" value="1"/>
</dbReference>
<keyword evidence="1" id="KW-1133">Transmembrane helix</keyword>
<feature type="transmembrane region" description="Helical" evidence="1">
    <location>
        <begin position="24"/>
        <end position="48"/>
    </location>
</feature>